<evidence type="ECO:0000256" key="3">
    <source>
        <dbReference type="PIRSR" id="PIRSR000390-1"/>
    </source>
</evidence>
<dbReference type="Pfam" id="PF01041">
    <property type="entry name" value="DegT_DnrJ_EryC1"/>
    <property type="match status" value="1"/>
</dbReference>
<sequence length="373" mass="41755">MIKYLDLKTINAPFQHAANDVLQSGWYLKGEYTRRFEEAYAAYIGTRYCIGCANGLDALTLIFRAYIELGVMQKGDEVIVPANTYIASILAVTECGLTPVLVEPDINTLQIDDALIEAAITSRTRAIMIVHLYGRCAYTDRIGDICQKYNLKLVEDNAQSHGCTYLSPAHSLTSSLPKQTGSFGSAAASSFYPTKNLGAFGDAGAVTTDDEALAEVIRSMGNYGSSDKYVFDYVGRNSRIDEIQAAILLEKLKTLDASNARRKEIASLYINKVDNPFIRIPKCHDRDCVWHIFPVLCEHRDRLQQYLQDHGVETQIHYPIPPHKQRCYKEWNNLSFPITEQIHAEELSIPCNQALTDNEVNTIIDLLNSFTPA</sequence>
<comment type="similarity">
    <text evidence="2 5">Belongs to the DegT/DnrJ/EryC1 family.</text>
</comment>
<proteinExistence type="inferred from homology"/>
<evidence type="ECO:0000256" key="2">
    <source>
        <dbReference type="ARBA" id="ARBA00037999"/>
    </source>
</evidence>
<feature type="modified residue" description="N6-(pyridoxal phosphate)lysine" evidence="4">
    <location>
        <position position="195"/>
    </location>
</feature>
<feature type="active site" description="Proton acceptor" evidence="3">
    <location>
        <position position="195"/>
    </location>
</feature>
<dbReference type="CDD" id="cd00616">
    <property type="entry name" value="AHBA_syn"/>
    <property type="match status" value="1"/>
</dbReference>
<dbReference type="Gene3D" id="3.40.640.10">
    <property type="entry name" value="Type I PLP-dependent aspartate aminotransferase-like (Major domain)"/>
    <property type="match status" value="1"/>
</dbReference>
<dbReference type="SUPFAM" id="SSF53383">
    <property type="entry name" value="PLP-dependent transferases"/>
    <property type="match status" value="1"/>
</dbReference>
<dbReference type="GO" id="GO:0008483">
    <property type="term" value="F:transaminase activity"/>
    <property type="evidence" value="ECO:0007669"/>
    <property type="project" value="TreeGrafter"/>
</dbReference>
<evidence type="ECO:0000256" key="5">
    <source>
        <dbReference type="RuleBase" id="RU004508"/>
    </source>
</evidence>
<dbReference type="Proteomes" id="UP000184130">
    <property type="component" value="Unassembled WGS sequence"/>
</dbReference>
<dbReference type="PANTHER" id="PTHR30244">
    <property type="entry name" value="TRANSAMINASE"/>
    <property type="match status" value="1"/>
</dbReference>
<evidence type="ECO:0000313" key="7">
    <source>
        <dbReference type="Proteomes" id="UP000184130"/>
    </source>
</evidence>
<dbReference type="PANTHER" id="PTHR30244:SF36">
    <property type="entry name" value="3-OXO-GLUCOSE-6-PHOSPHATE:GLUTAMATE AMINOTRANSFERASE"/>
    <property type="match status" value="1"/>
</dbReference>
<evidence type="ECO:0000313" key="6">
    <source>
        <dbReference type="EMBL" id="SHK81800.1"/>
    </source>
</evidence>
<dbReference type="OrthoDB" id="9810913at2"/>
<keyword evidence="1 4" id="KW-0663">Pyridoxal phosphate</keyword>
<dbReference type="PIRSF" id="PIRSF000390">
    <property type="entry name" value="PLP_StrS"/>
    <property type="match status" value="1"/>
</dbReference>
<dbReference type="InterPro" id="IPR015424">
    <property type="entry name" value="PyrdxlP-dep_Trfase"/>
</dbReference>
<dbReference type="GO" id="GO:0030170">
    <property type="term" value="F:pyridoxal phosphate binding"/>
    <property type="evidence" value="ECO:0007669"/>
    <property type="project" value="TreeGrafter"/>
</dbReference>
<dbReference type="AlphaFoldDB" id="A0A1M6VJY2"/>
<organism evidence="6 7">
    <name type="scientific">Xylanibacter ruminicola</name>
    <name type="common">Prevotella ruminicola</name>
    <dbReference type="NCBI Taxonomy" id="839"/>
    <lineage>
        <taxon>Bacteria</taxon>
        <taxon>Pseudomonadati</taxon>
        <taxon>Bacteroidota</taxon>
        <taxon>Bacteroidia</taxon>
        <taxon>Bacteroidales</taxon>
        <taxon>Prevotellaceae</taxon>
        <taxon>Xylanibacter</taxon>
    </lineage>
</organism>
<gene>
    <name evidence="6" type="ORF">SAMN05216463_1135</name>
</gene>
<dbReference type="GO" id="GO:0000271">
    <property type="term" value="P:polysaccharide biosynthetic process"/>
    <property type="evidence" value="ECO:0007669"/>
    <property type="project" value="TreeGrafter"/>
</dbReference>
<reference evidence="6 7" key="1">
    <citation type="submission" date="2016-11" db="EMBL/GenBank/DDBJ databases">
        <authorList>
            <person name="Jaros S."/>
            <person name="Januszkiewicz K."/>
            <person name="Wedrychowicz H."/>
        </authorList>
    </citation>
    <scope>NUCLEOTIDE SEQUENCE [LARGE SCALE GENOMIC DNA]</scope>
    <source>
        <strain evidence="6 7">KHT3</strain>
    </source>
</reference>
<dbReference type="Gene3D" id="3.90.1150.10">
    <property type="entry name" value="Aspartate Aminotransferase, domain 1"/>
    <property type="match status" value="1"/>
</dbReference>
<accession>A0A1M6VJY2</accession>
<name>A0A1M6VJY2_XYLRU</name>
<evidence type="ECO:0000256" key="1">
    <source>
        <dbReference type="ARBA" id="ARBA00022898"/>
    </source>
</evidence>
<dbReference type="InterPro" id="IPR000653">
    <property type="entry name" value="DegT/StrS_aminotransferase"/>
</dbReference>
<dbReference type="EMBL" id="FRBD01000013">
    <property type="protein sequence ID" value="SHK81800.1"/>
    <property type="molecule type" value="Genomic_DNA"/>
</dbReference>
<dbReference type="InterPro" id="IPR015421">
    <property type="entry name" value="PyrdxlP-dep_Trfase_major"/>
</dbReference>
<protein>
    <submittedName>
        <fullName evidence="6">dTDP-4-amino-4,6-dideoxygalactose transaminase</fullName>
    </submittedName>
</protein>
<dbReference type="InterPro" id="IPR015422">
    <property type="entry name" value="PyrdxlP-dep_Trfase_small"/>
</dbReference>
<dbReference type="RefSeq" id="WP_073208732.1">
    <property type="nucleotide sequence ID" value="NZ_FRBD01000013.1"/>
</dbReference>
<evidence type="ECO:0000256" key="4">
    <source>
        <dbReference type="PIRSR" id="PIRSR000390-2"/>
    </source>
</evidence>